<dbReference type="RefSeq" id="WP_229957911.1">
    <property type="nucleotide sequence ID" value="NZ_JAJJWI010000002.1"/>
</dbReference>
<dbReference type="InterPro" id="IPR050134">
    <property type="entry name" value="NAD-dep_sirtuin_deacylases"/>
</dbReference>
<organism evidence="6 7">
    <name type="scientific">Pontibacter silvestris</name>
    <dbReference type="NCBI Taxonomy" id="2305183"/>
    <lineage>
        <taxon>Bacteria</taxon>
        <taxon>Pseudomonadati</taxon>
        <taxon>Bacteroidota</taxon>
        <taxon>Cytophagia</taxon>
        <taxon>Cytophagales</taxon>
        <taxon>Hymenobacteraceae</taxon>
        <taxon>Pontibacter</taxon>
    </lineage>
</organism>
<sequence length="232" mass="26065">MEKKKLVVLTGAGISAESGIATFRDANGLWEGHDVMEVASPQGWQKNKETVLEFYNQRRKNAHEVKPNAGHLALADLEKDFDVRIVTQNVDDLHERAGSSNIIHLHGKLFESRSTIDETLVYPIKGWELKLGDKCERGSQLRPNIVWFGEAVPMMEKAIEETLQADIFLVVGTSLVVYPAAGLVDYVSDDVPIYVVDPNLPYMRPRQNLHLYEEKASTGMVKVVAELRKKHS</sequence>
<dbReference type="PANTHER" id="PTHR11085:SF4">
    <property type="entry name" value="NAD-DEPENDENT PROTEIN DEACYLASE"/>
    <property type="match status" value="1"/>
</dbReference>
<proteinExistence type="inferred from homology"/>
<dbReference type="Gene3D" id="3.30.1600.10">
    <property type="entry name" value="SIR2/SIRT2 'Small Domain"/>
    <property type="match status" value="1"/>
</dbReference>
<dbReference type="Gene3D" id="3.40.50.1220">
    <property type="entry name" value="TPP-binding domain"/>
    <property type="match status" value="1"/>
</dbReference>
<reference evidence="7" key="1">
    <citation type="journal article" date="2019" name="Int. J. Syst. Evol. Microbiol.">
        <title>The Global Catalogue of Microorganisms (GCM) 10K type strain sequencing project: providing services to taxonomists for standard genome sequencing and annotation.</title>
        <authorList>
            <consortium name="The Broad Institute Genomics Platform"/>
            <consortium name="The Broad Institute Genome Sequencing Center for Infectious Disease"/>
            <person name="Wu L."/>
            <person name="Ma J."/>
        </authorList>
    </citation>
    <scope>NUCLEOTIDE SEQUENCE [LARGE SCALE GENOMIC DNA]</scope>
    <source>
        <strain evidence="7">JCM 16545</strain>
    </source>
</reference>
<keyword evidence="7" id="KW-1185">Reference proteome</keyword>
<evidence type="ECO:0000313" key="6">
    <source>
        <dbReference type="EMBL" id="MFD2067674.1"/>
    </source>
</evidence>
<dbReference type="SUPFAM" id="SSF52467">
    <property type="entry name" value="DHS-like NAD/FAD-binding domain"/>
    <property type="match status" value="1"/>
</dbReference>
<comment type="similarity">
    <text evidence="3">Belongs to the sirtuin family. Class III subfamily.</text>
</comment>
<dbReference type="InterPro" id="IPR003000">
    <property type="entry name" value="Sirtuin"/>
</dbReference>
<evidence type="ECO:0000313" key="7">
    <source>
        <dbReference type="Proteomes" id="UP001597369"/>
    </source>
</evidence>
<evidence type="ECO:0000256" key="2">
    <source>
        <dbReference type="ARBA" id="ARBA00023027"/>
    </source>
</evidence>
<keyword evidence="1" id="KW-0808">Transferase</keyword>
<keyword evidence="2 3" id="KW-0520">NAD</keyword>
<dbReference type="EC" id="2.3.1.286" evidence="3"/>
<dbReference type="InterPro" id="IPR026591">
    <property type="entry name" value="Sirtuin_cat_small_dom_sf"/>
</dbReference>
<comment type="function">
    <text evidence="3">NAD-dependent lysine deacetylase and desuccinylase that specifically removes acetyl and succinyl groups on target proteins. Modulates the activities of several proteins which are inactive in their acylated form.</text>
</comment>
<dbReference type="PANTHER" id="PTHR11085">
    <property type="entry name" value="NAD-DEPENDENT PROTEIN DEACYLASE SIRTUIN-5, MITOCHONDRIAL-RELATED"/>
    <property type="match status" value="1"/>
</dbReference>
<feature type="binding site" evidence="3">
    <location>
        <begin position="11"/>
        <end position="30"/>
    </location>
    <ligand>
        <name>NAD(+)</name>
        <dbReference type="ChEBI" id="CHEBI:57540"/>
    </ligand>
</feature>
<dbReference type="HAMAP" id="MF_01121">
    <property type="entry name" value="Sirtuin_ClassIII"/>
    <property type="match status" value="1"/>
</dbReference>
<evidence type="ECO:0000259" key="5">
    <source>
        <dbReference type="PROSITE" id="PS50305"/>
    </source>
</evidence>
<dbReference type="Pfam" id="PF02146">
    <property type="entry name" value="SIR2"/>
    <property type="match status" value="1"/>
</dbReference>
<feature type="binding site" evidence="3">
    <location>
        <position position="58"/>
    </location>
    <ligand>
        <name>substrate</name>
    </ligand>
</feature>
<dbReference type="EMBL" id="JBHUHV010000037">
    <property type="protein sequence ID" value="MFD2067674.1"/>
    <property type="molecule type" value="Genomic_DNA"/>
</dbReference>
<keyword evidence="3" id="KW-0963">Cytoplasm</keyword>
<comment type="catalytic activity">
    <reaction evidence="3">
        <text>N(6)-acetyl-L-lysyl-[protein] + NAD(+) + H2O = 2''-O-acetyl-ADP-D-ribose + nicotinamide + L-lysyl-[protein]</text>
        <dbReference type="Rhea" id="RHEA:43636"/>
        <dbReference type="Rhea" id="RHEA-COMP:9752"/>
        <dbReference type="Rhea" id="RHEA-COMP:10731"/>
        <dbReference type="ChEBI" id="CHEBI:15377"/>
        <dbReference type="ChEBI" id="CHEBI:17154"/>
        <dbReference type="ChEBI" id="CHEBI:29969"/>
        <dbReference type="ChEBI" id="CHEBI:57540"/>
        <dbReference type="ChEBI" id="CHEBI:61930"/>
        <dbReference type="ChEBI" id="CHEBI:83767"/>
        <dbReference type="EC" id="2.3.1.286"/>
    </reaction>
</comment>
<gene>
    <name evidence="3" type="primary">cobB</name>
    <name evidence="6" type="ORF">ACFSKU_12330</name>
</gene>
<comment type="caution">
    <text evidence="3 4">Lacks conserved residue(s) required for the propagation of feature annotation.</text>
</comment>
<evidence type="ECO:0000256" key="1">
    <source>
        <dbReference type="ARBA" id="ARBA00022679"/>
    </source>
</evidence>
<dbReference type="InterPro" id="IPR026590">
    <property type="entry name" value="Ssirtuin_cat_dom"/>
</dbReference>
<dbReference type="CDD" id="cd01412">
    <property type="entry name" value="SIRT5_Af1_CobB"/>
    <property type="match status" value="1"/>
</dbReference>
<evidence type="ECO:0000256" key="3">
    <source>
        <dbReference type="HAMAP-Rule" id="MF_01121"/>
    </source>
</evidence>
<name>A0ABW4WY63_9BACT</name>
<accession>A0ABW4WY63</accession>
<comment type="domain">
    <text evidence="3">2 residues (Tyr-55 and Arg-58) present in a large hydrophobic pocket are probably involved in substrate specificity. They are important for desuccinylation activity, but dispensable for deacetylation activity.</text>
</comment>
<dbReference type="InterPro" id="IPR027546">
    <property type="entry name" value="Sirtuin_class_III"/>
</dbReference>
<comment type="caution">
    <text evidence="6">The sequence shown here is derived from an EMBL/GenBank/DDBJ whole genome shotgun (WGS) entry which is preliminary data.</text>
</comment>
<feature type="domain" description="Deacetylase sirtuin-type" evidence="5">
    <location>
        <begin position="1"/>
        <end position="230"/>
    </location>
</feature>
<comment type="subcellular location">
    <subcellularLocation>
        <location evidence="3">Cytoplasm</location>
    </subcellularLocation>
</comment>
<comment type="catalytic activity">
    <reaction evidence="3">
        <text>N(6)-succinyl-L-lysyl-[protein] + NAD(+) + H2O = 2''-O-succinyl-ADP-D-ribose + nicotinamide + L-lysyl-[protein]</text>
        <dbReference type="Rhea" id="RHEA:47668"/>
        <dbReference type="Rhea" id="RHEA-COMP:9752"/>
        <dbReference type="Rhea" id="RHEA-COMP:11877"/>
        <dbReference type="ChEBI" id="CHEBI:15377"/>
        <dbReference type="ChEBI" id="CHEBI:17154"/>
        <dbReference type="ChEBI" id="CHEBI:29969"/>
        <dbReference type="ChEBI" id="CHEBI:57540"/>
        <dbReference type="ChEBI" id="CHEBI:87830"/>
        <dbReference type="ChEBI" id="CHEBI:87832"/>
    </reaction>
</comment>
<feature type="active site" description="Proton acceptor" evidence="3">
    <location>
        <position position="106"/>
    </location>
</feature>
<feature type="binding site" evidence="3">
    <location>
        <begin position="88"/>
        <end position="91"/>
    </location>
    <ligand>
        <name>NAD(+)</name>
        <dbReference type="ChEBI" id="CHEBI:57540"/>
    </ligand>
</feature>
<evidence type="ECO:0000256" key="4">
    <source>
        <dbReference type="PROSITE-ProRule" id="PRU00236"/>
    </source>
</evidence>
<feature type="binding site" evidence="3">
    <location>
        <begin position="172"/>
        <end position="174"/>
    </location>
    <ligand>
        <name>NAD(+)</name>
        <dbReference type="ChEBI" id="CHEBI:57540"/>
    </ligand>
</feature>
<feature type="binding site" evidence="3">
    <location>
        <position position="216"/>
    </location>
    <ligand>
        <name>NAD(+)</name>
        <dbReference type="ChEBI" id="CHEBI:57540"/>
    </ligand>
</feature>
<dbReference type="PROSITE" id="PS50305">
    <property type="entry name" value="SIRTUIN"/>
    <property type="match status" value="1"/>
</dbReference>
<dbReference type="InterPro" id="IPR029035">
    <property type="entry name" value="DHS-like_NAD/FAD-binding_dom"/>
</dbReference>
<feature type="binding site" evidence="3">
    <location>
        <position position="55"/>
    </location>
    <ligand>
        <name>substrate</name>
    </ligand>
</feature>
<protein>
    <recommendedName>
        <fullName evidence="3">NAD-dependent protein deacylase</fullName>
        <ecNumber evidence="3">2.3.1.286</ecNumber>
    </recommendedName>
    <alternativeName>
        <fullName evidence="3">Regulatory protein SIR2 homolog</fullName>
    </alternativeName>
</protein>
<dbReference type="Proteomes" id="UP001597369">
    <property type="component" value="Unassembled WGS sequence"/>
</dbReference>